<dbReference type="STRING" id="314278.NB231_07432"/>
<feature type="domain" description="Transposase IS200-like" evidence="1">
    <location>
        <begin position="23"/>
        <end position="130"/>
    </location>
</feature>
<reference evidence="2 3" key="1">
    <citation type="submission" date="2006-02" db="EMBL/GenBank/DDBJ databases">
        <authorList>
            <person name="Waterbury J."/>
            <person name="Ferriera S."/>
            <person name="Johnson J."/>
            <person name="Kravitz S."/>
            <person name="Halpern A."/>
            <person name="Remington K."/>
            <person name="Beeson K."/>
            <person name="Tran B."/>
            <person name="Rogers Y.-H."/>
            <person name="Friedman R."/>
            <person name="Venter J.C."/>
        </authorList>
    </citation>
    <scope>NUCLEOTIDE SEQUENCE [LARGE SCALE GENOMIC DNA]</scope>
    <source>
        <strain evidence="2 3">Nb-231</strain>
    </source>
</reference>
<dbReference type="HOGENOM" id="CLU_1935807_0_0_6"/>
<dbReference type="Gene3D" id="3.30.70.1290">
    <property type="entry name" value="Transposase IS200-like"/>
    <property type="match status" value="1"/>
</dbReference>
<dbReference type="GO" id="GO:0003677">
    <property type="term" value="F:DNA binding"/>
    <property type="evidence" value="ECO:0007669"/>
    <property type="project" value="InterPro"/>
</dbReference>
<dbReference type="SMART" id="SM01321">
    <property type="entry name" value="Y1_Tnp"/>
    <property type="match status" value="1"/>
</dbReference>
<dbReference type="InterPro" id="IPR036515">
    <property type="entry name" value="Transposase_17_sf"/>
</dbReference>
<dbReference type="GO" id="GO:0004803">
    <property type="term" value="F:transposase activity"/>
    <property type="evidence" value="ECO:0007669"/>
    <property type="project" value="InterPro"/>
</dbReference>
<sequence length="130" mass="15366">MVKNRMFAEPCLALIRITARGGYPRSHHQQFLLKFARNRRLWCRWLFEARQRFGLCVLDFIVTSNHIHWLTQGRATEKSQRAGKLIAGRAAQAYNQRKQRRGAYWEDRYHATAIEADEHLARCSMYSNLT</sequence>
<evidence type="ECO:0000313" key="3">
    <source>
        <dbReference type="Proteomes" id="UP000003374"/>
    </source>
</evidence>
<accession>A4BUP6</accession>
<dbReference type="InterPro" id="IPR002686">
    <property type="entry name" value="Transposase_17"/>
</dbReference>
<name>A4BUP6_9GAMM</name>
<dbReference type="PANTHER" id="PTHR34322:SF2">
    <property type="entry name" value="TRANSPOSASE IS200-LIKE DOMAIN-CONTAINING PROTEIN"/>
    <property type="match status" value="1"/>
</dbReference>
<dbReference type="GO" id="GO:0006313">
    <property type="term" value="P:DNA transposition"/>
    <property type="evidence" value="ECO:0007669"/>
    <property type="project" value="InterPro"/>
</dbReference>
<organism evidence="2 3">
    <name type="scientific">Nitrococcus mobilis Nb-231</name>
    <dbReference type="NCBI Taxonomy" id="314278"/>
    <lineage>
        <taxon>Bacteria</taxon>
        <taxon>Pseudomonadati</taxon>
        <taxon>Pseudomonadota</taxon>
        <taxon>Gammaproteobacteria</taxon>
        <taxon>Chromatiales</taxon>
        <taxon>Ectothiorhodospiraceae</taxon>
        <taxon>Nitrococcus</taxon>
    </lineage>
</organism>
<evidence type="ECO:0000259" key="1">
    <source>
        <dbReference type="SMART" id="SM01321"/>
    </source>
</evidence>
<dbReference type="SUPFAM" id="SSF143422">
    <property type="entry name" value="Transposase IS200-like"/>
    <property type="match status" value="1"/>
</dbReference>
<dbReference type="PANTHER" id="PTHR34322">
    <property type="entry name" value="TRANSPOSASE, Y1_TNP DOMAIN-CONTAINING"/>
    <property type="match status" value="1"/>
</dbReference>
<protein>
    <recommendedName>
        <fullName evidence="1">Transposase IS200-like domain-containing protein</fullName>
    </recommendedName>
</protein>
<keyword evidence="3" id="KW-1185">Reference proteome</keyword>
<dbReference type="AlphaFoldDB" id="A4BUP6"/>
<dbReference type="Proteomes" id="UP000003374">
    <property type="component" value="Unassembled WGS sequence"/>
</dbReference>
<gene>
    <name evidence="2" type="ORF">NB231_07432</name>
</gene>
<proteinExistence type="predicted"/>
<dbReference type="EMBL" id="AAOF01000019">
    <property type="protein sequence ID" value="EAR20612.1"/>
    <property type="molecule type" value="Genomic_DNA"/>
</dbReference>
<comment type="caution">
    <text evidence="2">The sequence shown here is derived from an EMBL/GenBank/DDBJ whole genome shotgun (WGS) entry which is preliminary data.</text>
</comment>
<dbReference type="eggNOG" id="COG1943">
    <property type="taxonomic scope" value="Bacteria"/>
</dbReference>
<evidence type="ECO:0000313" key="2">
    <source>
        <dbReference type="EMBL" id="EAR20612.1"/>
    </source>
</evidence>